<comment type="caution">
    <text evidence="5">The sequence shown here is derived from an EMBL/GenBank/DDBJ whole genome shotgun (WGS) entry which is preliminary data.</text>
</comment>
<evidence type="ECO:0000313" key="5">
    <source>
        <dbReference type="EMBL" id="MBW3083550.1"/>
    </source>
</evidence>
<accession>A0ABS6WAN7</accession>
<dbReference type="Proteomes" id="UP000812844">
    <property type="component" value="Unassembled WGS sequence"/>
</dbReference>
<reference evidence="5 6" key="1">
    <citation type="submission" date="2021-05" db="EMBL/GenBank/DDBJ databases">
        <title>Phylogenetic classification of ten novel species belonging to the genus Bifidobacterium comprising B. colchicus sp. nov., B. abeli sp. nov., B. bicoloris sp. nov., B. guerezis sp. nov., B. rosaliae sp. nov., B. santillanensis sp. nov., B. argentati sp. nov., B. amazzoni sp. nov., B. pluviali sp. nov., and B. pinnaculum sp. nov.</title>
        <authorList>
            <person name="Lugli G.A."/>
            <person name="Ruiz Garcia L."/>
            <person name="Margolles A."/>
            <person name="Ventura M."/>
        </authorList>
    </citation>
    <scope>NUCLEOTIDE SEQUENCE [LARGE SCALE GENOMIC DNA]</scope>
    <source>
        <strain evidence="5 6">6T3</strain>
    </source>
</reference>
<dbReference type="RefSeq" id="WP_219082846.1">
    <property type="nucleotide sequence ID" value="NZ_JAHBBD010000026.1"/>
</dbReference>
<evidence type="ECO:0000256" key="4">
    <source>
        <dbReference type="SAM" id="Phobius"/>
    </source>
</evidence>
<keyword evidence="4" id="KW-0472">Membrane</keyword>
<name>A0ABS6WAN7_9BIFI</name>
<gene>
    <name evidence="5" type="ORF">KIH73_09330</name>
</gene>
<evidence type="ECO:0000256" key="2">
    <source>
        <dbReference type="SAM" id="Coils"/>
    </source>
</evidence>
<feature type="coiled-coil region" evidence="2">
    <location>
        <begin position="89"/>
        <end position="140"/>
    </location>
</feature>
<dbReference type="PANTHER" id="PTHR37313:SF2">
    <property type="entry name" value="UPF0749 PROTEIN YLXX"/>
    <property type="match status" value="1"/>
</dbReference>
<proteinExistence type="inferred from homology"/>
<keyword evidence="6" id="KW-1185">Reference proteome</keyword>
<protein>
    <submittedName>
        <fullName evidence="5">DUF881 domain-containing protein</fullName>
    </submittedName>
</protein>
<dbReference type="PANTHER" id="PTHR37313">
    <property type="entry name" value="UPF0749 PROTEIN RV1825"/>
    <property type="match status" value="1"/>
</dbReference>
<evidence type="ECO:0000256" key="1">
    <source>
        <dbReference type="ARBA" id="ARBA00009108"/>
    </source>
</evidence>
<keyword evidence="2" id="KW-0175">Coiled coil</keyword>
<feature type="compositionally biased region" description="Basic and acidic residues" evidence="3">
    <location>
        <begin position="8"/>
        <end position="30"/>
    </location>
</feature>
<sequence length="277" mass="30689">MAPHRKSTRPDVLSRMHDQHAQDRKNDRVETGSFPVVGRKPRRNRSLDSNRSRARLITNIFVLVLCALLGYGYVIQINNTRSTYETMSEEELTRLISETSNQVQLLEERRNELEDQLTSLQEAANTQEEAQRIARQNEETSGILSGRLPAVGKGVVIQISQGRIATVDAATMFSLIEELRNAGAEVIAINDVRVVTRTYISDTDEGLVCDGTPLQTPYVVKAIGDPQNLQNAVSIAGGIGSRLEVRYGATVDVTTSDSVEIDEIAESPQYTYARTVQ</sequence>
<dbReference type="Pfam" id="PF05949">
    <property type="entry name" value="DUF881"/>
    <property type="match status" value="1"/>
</dbReference>
<keyword evidence="4" id="KW-0812">Transmembrane</keyword>
<comment type="similarity">
    <text evidence="1">Belongs to the UPF0749 family.</text>
</comment>
<feature type="region of interest" description="Disordered" evidence="3">
    <location>
        <begin position="1"/>
        <end position="48"/>
    </location>
</feature>
<dbReference type="InterPro" id="IPR010273">
    <property type="entry name" value="DUF881"/>
</dbReference>
<organism evidence="5 6">
    <name type="scientific">Bifidobacterium phasiani</name>
    <dbReference type="NCBI Taxonomy" id="2834431"/>
    <lineage>
        <taxon>Bacteria</taxon>
        <taxon>Bacillati</taxon>
        <taxon>Actinomycetota</taxon>
        <taxon>Actinomycetes</taxon>
        <taxon>Bifidobacteriales</taxon>
        <taxon>Bifidobacteriaceae</taxon>
        <taxon>Bifidobacterium</taxon>
    </lineage>
</organism>
<keyword evidence="4" id="KW-1133">Transmembrane helix</keyword>
<feature type="transmembrane region" description="Helical" evidence="4">
    <location>
        <begin position="56"/>
        <end position="74"/>
    </location>
</feature>
<evidence type="ECO:0000256" key="3">
    <source>
        <dbReference type="SAM" id="MobiDB-lite"/>
    </source>
</evidence>
<evidence type="ECO:0000313" key="6">
    <source>
        <dbReference type="Proteomes" id="UP000812844"/>
    </source>
</evidence>
<dbReference type="EMBL" id="JAHBBD010000026">
    <property type="protein sequence ID" value="MBW3083550.1"/>
    <property type="molecule type" value="Genomic_DNA"/>
</dbReference>